<proteinExistence type="predicted"/>
<dbReference type="Proteomes" id="UP000054477">
    <property type="component" value="Unassembled WGS sequence"/>
</dbReference>
<keyword evidence="2" id="KW-1185">Reference proteome</keyword>
<dbReference type="EMBL" id="KN838847">
    <property type="protein sequence ID" value="KIJ93373.1"/>
    <property type="molecule type" value="Genomic_DNA"/>
</dbReference>
<evidence type="ECO:0000313" key="1">
    <source>
        <dbReference type="EMBL" id="KIJ93373.1"/>
    </source>
</evidence>
<reference evidence="1 2" key="1">
    <citation type="submission" date="2014-04" db="EMBL/GenBank/DDBJ databases">
        <authorList>
            <consortium name="DOE Joint Genome Institute"/>
            <person name="Kuo A."/>
            <person name="Kohler A."/>
            <person name="Nagy L.G."/>
            <person name="Floudas D."/>
            <person name="Copeland A."/>
            <person name="Barry K.W."/>
            <person name="Cichocki N."/>
            <person name="Veneault-Fourrey C."/>
            <person name="LaButti K."/>
            <person name="Lindquist E.A."/>
            <person name="Lipzen A."/>
            <person name="Lundell T."/>
            <person name="Morin E."/>
            <person name="Murat C."/>
            <person name="Sun H."/>
            <person name="Tunlid A."/>
            <person name="Henrissat B."/>
            <person name="Grigoriev I.V."/>
            <person name="Hibbett D.S."/>
            <person name="Martin F."/>
            <person name="Nordberg H.P."/>
            <person name="Cantor M.N."/>
            <person name="Hua S.X."/>
        </authorList>
    </citation>
    <scope>NUCLEOTIDE SEQUENCE [LARGE SCALE GENOMIC DNA]</scope>
    <source>
        <strain evidence="1 2">LaAM-08-1</strain>
    </source>
</reference>
<accession>A0A0C9WX21</accession>
<dbReference type="AlphaFoldDB" id="A0A0C9WX21"/>
<reference evidence="2" key="2">
    <citation type="submission" date="2015-01" db="EMBL/GenBank/DDBJ databases">
        <title>Evolutionary Origins and Diversification of the Mycorrhizal Mutualists.</title>
        <authorList>
            <consortium name="DOE Joint Genome Institute"/>
            <consortium name="Mycorrhizal Genomics Consortium"/>
            <person name="Kohler A."/>
            <person name="Kuo A."/>
            <person name="Nagy L.G."/>
            <person name="Floudas D."/>
            <person name="Copeland A."/>
            <person name="Barry K.W."/>
            <person name="Cichocki N."/>
            <person name="Veneault-Fourrey C."/>
            <person name="LaButti K."/>
            <person name="Lindquist E.A."/>
            <person name="Lipzen A."/>
            <person name="Lundell T."/>
            <person name="Morin E."/>
            <person name="Murat C."/>
            <person name="Riley R."/>
            <person name="Ohm R."/>
            <person name="Sun H."/>
            <person name="Tunlid A."/>
            <person name="Henrissat B."/>
            <person name="Grigoriev I.V."/>
            <person name="Hibbett D.S."/>
            <person name="Martin F."/>
        </authorList>
    </citation>
    <scope>NUCLEOTIDE SEQUENCE [LARGE SCALE GENOMIC DNA]</scope>
    <source>
        <strain evidence="2">LaAM-08-1</strain>
    </source>
</reference>
<protein>
    <submittedName>
        <fullName evidence="1">Uncharacterized protein</fullName>
    </submittedName>
</protein>
<gene>
    <name evidence="1" type="ORF">K443DRAFT_12904</name>
</gene>
<sequence>MSTGPDKLSTANSTSDTPMLFDTGTILFGTTPNILPIPPPSRVSSTAPLHPFTPPFLAINTTAPLVQLARSSISISTGNFNIPLRTCTYPLSSSCKTVNIHAALKHHAWLSLVTSPSKNPVQYRPTDAVNSL</sequence>
<evidence type="ECO:0000313" key="2">
    <source>
        <dbReference type="Proteomes" id="UP000054477"/>
    </source>
</evidence>
<name>A0A0C9WX21_9AGAR</name>
<organism evidence="1 2">
    <name type="scientific">Laccaria amethystina LaAM-08-1</name>
    <dbReference type="NCBI Taxonomy" id="1095629"/>
    <lineage>
        <taxon>Eukaryota</taxon>
        <taxon>Fungi</taxon>
        <taxon>Dikarya</taxon>
        <taxon>Basidiomycota</taxon>
        <taxon>Agaricomycotina</taxon>
        <taxon>Agaricomycetes</taxon>
        <taxon>Agaricomycetidae</taxon>
        <taxon>Agaricales</taxon>
        <taxon>Agaricineae</taxon>
        <taxon>Hydnangiaceae</taxon>
        <taxon>Laccaria</taxon>
    </lineage>
</organism>
<dbReference type="HOGENOM" id="CLU_1917379_0_0_1"/>